<organism evidence="4 5">
    <name type="scientific">Eiseniibacteriota bacterium</name>
    <dbReference type="NCBI Taxonomy" id="2212470"/>
    <lineage>
        <taxon>Bacteria</taxon>
        <taxon>Candidatus Eiseniibacteriota</taxon>
    </lineage>
</organism>
<dbReference type="Gene3D" id="2.60.40.1190">
    <property type="match status" value="1"/>
</dbReference>
<reference evidence="4" key="1">
    <citation type="submission" date="2020-07" db="EMBL/GenBank/DDBJ databases">
        <title>Huge and variable diversity of episymbiotic CPR bacteria and DPANN archaea in groundwater ecosystems.</title>
        <authorList>
            <person name="He C.Y."/>
            <person name="Keren R."/>
            <person name="Whittaker M."/>
            <person name="Farag I.F."/>
            <person name="Doudna J."/>
            <person name="Cate J.H.D."/>
            <person name="Banfield J.F."/>
        </authorList>
    </citation>
    <scope>NUCLEOTIDE SEQUENCE</scope>
    <source>
        <strain evidence="4">NC_groundwater_1813_Pr3_B-0.1um_71_17</strain>
    </source>
</reference>
<gene>
    <name evidence="4" type="ORF">HZA61_07200</name>
</gene>
<sequence length="764" mass="85367">MSRPLPRFTHTLLAAAACAALTAPASGATYVGHERQIQLEPPRLTQAPTIDGRVDESEWANAARLDGFTQARPVEGVKDTLGTLCLVGYDSSNLYVAFRCRELPGLVQAPIVSRDNIWTGDWVGVSIDSYHDRQRSYFLCANPRGVQADGVDQEGNESDNSPDFQYTTKGRVTEEGFEVEFAIPFKSLRFAPSERVSFGFNAIRDQRRTNAHLYWAPVTRNIAGYHRQLGDLEGMSGIRPGRNLEINPYVTSSDAAERRSGAMRWADAEHRQGFGLKYGITSALTADVTVTPDFSQVEADAGVLDVNERFAIFFPEKRPFFLEGADIFSTPSSLVYTRRIVDPLYGVKLTGKAGRTAIGVLSAADRSAGESTPGLPDRVNPYFDHDAQFFVARVRRDFHDRLSLGALVTNRTHEDVYNRVAALDGRWTFRRSWTVTAQSSRSWDAAPDLRNTLAGLDSATAVNVPGHLASLSGERAGGWAHTANLRYTSRRFSWNSNFEDITTGFRTSAGFVNRPGTFEIFHNLSGRIDGRKGGRWQWIEPVVRVQQLYDHGEQGVSGKLTDFSTRPEIVVHFDGSTALGTGVNRLSSWYAGRAFEPQFRQFLWAETGRWRTLRPGFFVSNGSTVIFAEAAPGHSIAPEVWADLRLSERFDGSFSMTATRIRRDSNDSRYAEAVIPRLRLGYQFTPELSVRWITEWVDRRRYDENDAQVARDRTLGEDLLVSYLLRPGTVVYLGYGTRLTGDESGPLHASNHSLFMKASYLWQM</sequence>
<dbReference type="PROSITE" id="PS51257">
    <property type="entry name" value="PROKAR_LIPOPROTEIN"/>
    <property type="match status" value="1"/>
</dbReference>
<feature type="compositionally biased region" description="Polar residues" evidence="1">
    <location>
        <begin position="158"/>
        <end position="167"/>
    </location>
</feature>
<evidence type="ECO:0000256" key="2">
    <source>
        <dbReference type="SAM" id="SignalP"/>
    </source>
</evidence>
<dbReference type="AlphaFoldDB" id="A0A933W2V5"/>
<feature type="signal peptide" evidence="2">
    <location>
        <begin position="1"/>
        <end position="27"/>
    </location>
</feature>
<evidence type="ECO:0000313" key="5">
    <source>
        <dbReference type="Proteomes" id="UP000696931"/>
    </source>
</evidence>
<feature type="region of interest" description="Disordered" evidence="1">
    <location>
        <begin position="148"/>
        <end position="167"/>
    </location>
</feature>
<dbReference type="Proteomes" id="UP000696931">
    <property type="component" value="Unassembled WGS sequence"/>
</dbReference>
<dbReference type="InterPro" id="IPR045670">
    <property type="entry name" value="DUF5916"/>
</dbReference>
<feature type="domain" description="DUF5916" evidence="3">
    <location>
        <begin position="244"/>
        <end position="340"/>
    </location>
</feature>
<comment type="caution">
    <text evidence="4">The sequence shown here is derived from an EMBL/GenBank/DDBJ whole genome shotgun (WGS) entry which is preliminary data.</text>
</comment>
<evidence type="ECO:0000313" key="4">
    <source>
        <dbReference type="EMBL" id="MBI5169258.1"/>
    </source>
</evidence>
<dbReference type="CDD" id="cd09618">
    <property type="entry name" value="CBM9_like_2"/>
    <property type="match status" value="1"/>
</dbReference>
<dbReference type="SUPFAM" id="SSF49344">
    <property type="entry name" value="CBD9-like"/>
    <property type="match status" value="1"/>
</dbReference>
<dbReference type="Pfam" id="PF19313">
    <property type="entry name" value="DUF5916"/>
    <property type="match status" value="1"/>
</dbReference>
<feature type="chain" id="PRO_5036944390" evidence="2">
    <location>
        <begin position="28"/>
        <end position="764"/>
    </location>
</feature>
<accession>A0A933W2V5</accession>
<keyword evidence="2" id="KW-0732">Signal</keyword>
<proteinExistence type="predicted"/>
<dbReference type="EMBL" id="JACRIW010000047">
    <property type="protein sequence ID" value="MBI5169258.1"/>
    <property type="molecule type" value="Genomic_DNA"/>
</dbReference>
<name>A0A933W2V5_UNCEI</name>
<evidence type="ECO:0000259" key="3">
    <source>
        <dbReference type="Pfam" id="PF19313"/>
    </source>
</evidence>
<protein>
    <submittedName>
        <fullName evidence="4">Carbohydrate binding family 9 domain-containing protein</fullName>
    </submittedName>
</protein>
<evidence type="ECO:0000256" key="1">
    <source>
        <dbReference type="SAM" id="MobiDB-lite"/>
    </source>
</evidence>